<reference evidence="1" key="1">
    <citation type="journal article" date="2023" name="bioRxiv">
        <title>Improved chromosome-level genome assembly for marigold (Tagetes erecta).</title>
        <authorList>
            <person name="Jiang F."/>
            <person name="Yuan L."/>
            <person name="Wang S."/>
            <person name="Wang H."/>
            <person name="Xu D."/>
            <person name="Wang A."/>
            <person name="Fan W."/>
        </authorList>
    </citation>
    <scope>NUCLEOTIDE SEQUENCE</scope>
    <source>
        <strain evidence="1">WSJ</strain>
        <tissue evidence="1">Leaf</tissue>
    </source>
</reference>
<name>A0AAD8P737_TARER</name>
<proteinExistence type="predicted"/>
<evidence type="ECO:0000313" key="2">
    <source>
        <dbReference type="Proteomes" id="UP001229421"/>
    </source>
</evidence>
<dbReference type="PANTHER" id="PTHR33116">
    <property type="entry name" value="REVERSE TRANSCRIPTASE ZINC-BINDING DOMAIN-CONTAINING PROTEIN-RELATED-RELATED"/>
    <property type="match status" value="1"/>
</dbReference>
<keyword evidence="2" id="KW-1185">Reference proteome</keyword>
<organism evidence="1 2">
    <name type="scientific">Tagetes erecta</name>
    <name type="common">African marigold</name>
    <dbReference type="NCBI Taxonomy" id="13708"/>
    <lineage>
        <taxon>Eukaryota</taxon>
        <taxon>Viridiplantae</taxon>
        <taxon>Streptophyta</taxon>
        <taxon>Embryophyta</taxon>
        <taxon>Tracheophyta</taxon>
        <taxon>Spermatophyta</taxon>
        <taxon>Magnoliopsida</taxon>
        <taxon>eudicotyledons</taxon>
        <taxon>Gunneridae</taxon>
        <taxon>Pentapetalae</taxon>
        <taxon>asterids</taxon>
        <taxon>campanulids</taxon>
        <taxon>Asterales</taxon>
        <taxon>Asteraceae</taxon>
        <taxon>Asteroideae</taxon>
        <taxon>Heliantheae alliance</taxon>
        <taxon>Tageteae</taxon>
        <taxon>Tagetes</taxon>
    </lineage>
</organism>
<accession>A0AAD8P737</accession>
<dbReference type="PANTHER" id="PTHR33116:SF84">
    <property type="entry name" value="RNA-DIRECTED DNA POLYMERASE"/>
    <property type="match status" value="1"/>
</dbReference>
<dbReference type="Proteomes" id="UP001229421">
    <property type="component" value="Unassembled WGS sequence"/>
</dbReference>
<evidence type="ECO:0000313" key="1">
    <source>
        <dbReference type="EMBL" id="KAK1434371.1"/>
    </source>
</evidence>
<comment type="caution">
    <text evidence="1">The sequence shown here is derived from an EMBL/GenBank/DDBJ whole genome shotgun (WGS) entry which is preliminary data.</text>
</comment>
<gene>
    <name evidence="1" type="ORF">QVD17_00110</name>
</gene>
<dbReference type="AlphaFoldDB" id="A0AAD8P737"/>
<evidence type="ECO:0008006" key="3">
    <source>
        <dbReference type="Google" id="ProtNLM"/>
    </source>
</evidence>
<protein>
    <recommendedName>
        <fullName evidence="3">RNA-directed DNA polymerase, eukaryota, reverse transcriptase zinc-binding domain protein</fullName>
    </recommendedName>
</protein>
<dbReference type="EMBL" id="JAUHHV010000001">
    <property type="protein sequence ID" value="KAK1434371.1"/>
    <property type="molecule type" value="Genomic_DNA"/>
</dbReference>
<sequence length="972" mass="110156">MEKRSIADKVKNIDGKASLDEERFLKQKAKVHWLAEGDANTKYFHNTLKCRNHRARIDVITDSNGNLHEGKAVPKAFVDHYVGFLGKEDISIIPITPEGDLSSAKVIMKSLTDFANMSGLSPSNQKSTIFFCNVPVQIKNSILNIMPFVEGKLPVRYLGVPLVASRVRTSDCRALIEKVDNRIGDWKNKLLSFAGRCQLINSVIASFHVFWSSVFILPIRIMHDIEAKMRDFLWARGPLKKGRARVAWKDVCMPKDEGGLGIKRVRDMNKAMMSYHIWSIISNRSSVWQLLDREAVLLASFKVASLDEERFLKQKAKVHWLAEGDANTKFFHNTLKCRNHRARIDVITDSNGILHEGKEVPKAFVDHYVGFLGKEEAVIMPITRELFDVRIDQAMSIDMIRGVTFDEIKRTMFAFADDKAPGPDGFTAAFYKKAWDIVDDLFLFARGEMSSAKVIMNSLVDFAVASLDEERFLKQKAKVHWLAEGDANTKFFHNTLKCRNHRARIDVITDSNGILHEGKEVPKAFVDHYVGFLGKEEAVIMPITRELFDVRIDQAMSIDMIRGVTFDEIKRTMFAFADDKAPGPDGFTAAFYKKAWDIVDDLFLFARGEMSSAKVIMNSLVDFADLGLLVFFVHIHGACPRNELAWCSAMLLESKLLASFNEASLDEERFLKQKAKVHWLAEGDANTKYFHNTLKCRNHRARIDVITDSNGSLHEGKAVPKAFVDHYVGFLGKEDIFIIPITPELFDVRIDQAVAVDMIREVTVDEIKRTMFAFDDLFLFARGDLSSAKVIMNSLTDFATMSGLSPSNQKSTIFFCNVPVQTKNSILNIMPFVEGKLPVRYLGVPLVASRVRTSDCRALIEKVDNRIGDWKNKLLSFAGRCQLINSVIASLHVFWSSVFILPIRIMHDIEAKMRDFLWARGPLKKGRARVAWKDVCMPKNEGGLGIKRVRDMNKAMMSYHIWSIISNRPSGL</sequence>